<dbReference type="Proteomes" id="UP000255334">
    <property type="component" value="Unassembled WGS sequence"/>
</dbReference>
<dbReference type="InterPro" id="IPR007895">
    <property type="entry name" value="MASE1"/>
</dbReference>
<keyword evidence="3 6" id="KW-0812">Transmembrane</keyword>
<organism evidence="8 9">
    <name type="scientific">Dyella psychrodurans</name>
    <dbReference type="NCBI Taxonomy" id="1927960"/>
    <lineage>
        <taxon>Bacteria</taxon>
        <taxon>Pseudomonadati</taxon>
        <taxon>Pseudomonadota</taxon>
        <taxon>Gammaproteobacteria</taxon>
        <taxon>Lysobacterales</taxon>
        <taxon>Rhodanobacteraceae</taxon>
        <taxon>Dyella</taxon>
    </lineage>
</organism>
<keyword evidence="4 6" id="KW-1133">Transmembrane helix</keyword>
<feature type="transmembrane region" description="Helical" evidence="6">
    <location>
        <begin position="111"/>
        <end position="138"/>
    </location>
</feature>
<dbReference type="Pfam" id="PF05231">
    <property type="entry name" value="MASE1"/>
    <property type="match status" value="1"/>
</dbReference>
<dbReference type="EMBL" id="QRBF01000005">
    <property type="protein sequence ID" value="RDS82407.1"/>
    <property type="molecule type" value="Genomic_DNA"/>
</dbReference>
<dbReference type="AlphaFoldDB" id="A0A370X293"/>
<feature type="transmembrane region" description="Helical" evidence="6">
    <location>
        <begin position="73"/>
        <end position="99"/>
    </location>
</feature>
<accession>A0A370X293</accession>
<comment type="caution">
    <text evidence="8">The sequence shown here is derived from an EMBL/GenBank/DDBJ whole genome shotgun (WGS) entry which is preliminary data.</text>
</comment>
<evidence type="ECO:0000256" key="1">
    <source>
        <dbReference type="ARBA" id="ARBA00004651"/>
    </source>
</evidence>
<evidence type="ECO:0000313" key="8">
    <source>
        <dbReference type="EMBL" id="RDS82407.1"/>
    </source>
</evidence>
<evidence type="ECO:0000256" key="5">
    <source>
        <dbReference type="ARBA" id="ARBA00023136"/>
    </source>
</evidence>
<feature type="transmembrane region" description="Helical" evidence="6">
    <location>
        <begin position="6"/>
        <end position="27"/>
    </location>
</feature>
<evidence type="ECO:0000256" key="4">
    <source>
        <dbReference type="ARBA" id="ARBA00022989"/>
    </source>
</evidence>
<comment type="subcellular location">
    <subcellularLocation>
        <location evidence="1">Cell membrane</location>
        <topology evidence="1">Multi-pass membrane protein</topology>
    </subcellularLocation>
</comment>
<dbReference type="RefSeq" id="WP_115478581.1">
    <property type="nucleotide sequence ID" value="NZ_QRBF01000005.1"/>
</dbReference>
<evidence type="ECO:0000259" key="7">
    <source>
        <dbReference type="Pfam" id="PF05231"/>
    </source>
</evidence>
<protein>
    <recommendedName>
        <fullName evidence="7">MASE1 domain-containing protein</fullName>
    </recommendedName>
</protein>
<evidence type="ECO:0000256" key="6">
    <source>
        <dbReference type="SAM" id="Phobius"/>
    </source>
</evidence>
<feature type="transmembrane region" description="Helical" evidence="6">
    <location>
        <begin position="158"/>
        <end position="177"/>
    </location>
</feature>
<keyword evidence="2" id="KW-1003">Cell membrane</keyword>
<keyword evidence="9" id="KW-1185">Reference proteome</keyword>
<name>A0A370X293_9GAMM</name>
<evidence type="ECO:0000256" key="3">
    <source>
        <dbReference type="ARBA" id="ARBA00022692"/>
    </source>
</evidence>
<evidence type="ECO:0000256" key="2">
    <source>
        <dbReference type="ARBA" id="ARBA00022475"/>
    </source>
</evidence>
<feature type="transmembrane region" description="Helical" evidence="6">
    <location>
        <begin position="34"/>
        <end position="53"/>
    </location>
</feature>
<gene>
    <name evidence="8" type="ORF">DWU99_13415</name>
</gene>
<dbReference type="OrthoDB" id="5929525at2"/>
<keyword evidence="5 6" id="KW-0472">Membrane</keyword>
<feature type="transmembrane region" description="Helical" evidence="6">
    <location>
        <begin position="197"/>
        <end position="215"/>
    </location>
</feature>
<sequence>MQGGLWANIWVRSFAIAAAYCAAIVLFREMSIPHWIILTGFHLSVLLLTKYKYWPALILGDTVRLAYVSITCYHQFGLLWALVNLLPSTCLMMPVVWLFRERLRIFPKRDSVEMGGLVLCSLLVALIVTLMSLAQILITPLPPGYVIHYDQLIAQLVLGNYLGALTIAPIALVFRQLFTEAHGDWRQWAHNIGESRLLLEGVFLMLPTLTFLVWVGLRDEHARQAAQMAMFLPVVWFALRHGWKGAAFGGTLSSFAIMLLMPERNDHATLQAETLVAMSISTMLLVGARIAVLDRRVEQERVDMRMALALAQRNVHLGEVQLRMTAQALDQIRDSFHDVFYMMLGRLRHLQPAIDDGGYRRQALGMQDQLFRLSDSLYPVQLRERSLPPALREGTIARILDEAEIAYSCDLRGPLSAFSQSIHLAVYRIVCEAIGESCARKNATEIKVRIRFGLRRRPWVVVQVDTRVQPPQVHRIRRDEVVQRLHRITSGLGRKAIIDRAATFEGRVRERSLRHGSRMSILLFDPTHPGG</sequence>
<dbReference type="GO" id="GO:0005886">
    <property type="term" value="C:plasma membrane"/>
    <property type="evidence" value="ECO:0007669"/>
    <property type="project" value="UniProtKB-SubCell"/>
</dbReference>
<feature type="domain" description="MASE1" evidence="7">
    <location>
        <begin position="14"/>
        <end position="290"/>
    </location>
</feature>
<proteinExistence type="predicted"/>
<evidence type="ECO:0000313" key="9">
    <source>
        <dbReference type="Proteomes" id="UP000255334"/>
    </source>
</evidence>
<dbReference type="InterPro" id="IPR036890">
    <property type="entry name" value="HATPase_C_sf"/>
</dbReference>
<reference evidence="8 9" key="1">
    <citation type="submission" date="2018-07" db="EMBL/GenBank/DDBJ databases">
        <title>Dyella monticola sp. nov. and Dyella psychrodurans sp. nov. isolated from monsoon evergreen broad-leaved forest soil of Dinghu Mountain, China.</title>
        <authorList>
            <person name="Gao Z."/>
            <person name="Qiu L."/>
        </authorList>
    </citation>
    <scope>NUCLEOTIDE SEQUENCE [LARGE SCALE GENOMIC DNA]</scope>
    <source>
        <strain evidence="8 9">4MSK11</strain>
    </source>
</reference>
<dbReference type="Gene3D" id="3.30.565.10">
    <property type="entry name" value="Histidine kinase-like ATPase, C-terminal domain"/>
    <property type="match status" value="1"/>
</dbReference>